<evidence type="ECO:0000256" key="4">
    <source>
        <dbReference type="ARBA" id="ARBA00022692"/>
    </source>
</evidence>
<evidence type="ECO:0000256" key="7">
    <source>
        <dbReference type="SAM" id="Phobius"/>
    </source>
</evidence>
<protein>
    <submittedName>
        <fullName evidence="8">Putative membrane protein</fullName>
    </submittedName>
</protein>
<accession>A0A1M5ASV0</accession>
<dbReference type="PANTHER" id="PTHR40043:SF1">
    <property type="entry name" value="UPF0719 INNER MEMBRANE PROTEIN YJFL"/>
    <property type="match status" value="1"/>
</dbReference>
<evidence type="ECO:0000256" key="2">
    <source>
        <dbReference type="ARBA" id="ARBA00005779"/>
    </source>
</evidence>
<feature type="transmembrane region" description="Helical" evidence="7">
    <location>
        <begin position="114"/>
        <end position="134"/>
    </location>
</feature>
<proteinExistence type="inferred from homology"/>
<evidence type="ECO:0000313" key="9">
    <source>
        <dbReference type="Proteomes" id="UP000184159"/>
    </source>
</evidence>
<gene>
    <name evidence="8" type="ORF">SAMN02745781_02013</name>
</gene>
<evidence type="ECO:0000256" key="3">
    <source>
        <dbReference type="ARBA" id="ARBA00022475"/>
    </source>
</evidence>
<name>A0A1M5ASV0_VIBGA</name>
<evidence type="ECO:0000256" key="6">
    <source>
        <dbReference type="ARBA" id="ARBA00023136"/>
    </source>
</evidence>
<feature type="transmembrane region" description="Helical" evidence="7">
    <location>
        <begin position="14"/>
        <end position="32"/>
    </location>
</feature>
<keyword evidence="5 7" id="KW-1133">Transmembrane helix</keyword>
<dbReference type="Proteomes" id="UP000184159">
    <property type="component" value="Unassembled WGS sequence"/>
</dbReference>
<dbReference type="RefSeq" id="WP_072958676.1">
    <property type="nucleotide sequence ID" value="NZ_FQUH01000008.1"/>
</dbReference>
<keyword evidence="6 7" id="KW-0472">Membrane</keyword>
<keyword evidence="4 7" id="KW-0812">Transmembrane</keyword>
<evidence type="ECO:0000313" key="8">
    <source>
        <dbReference type="EMBL" id="SHF33167.1"/>
    </source>
</evidence>
<dbReference type="InterPro" id="IPR007140">
    <property type="entry name" value="DUF350"/>
</dbReference>
<keyword evidence="3" id="KW-1003">Cell membrane</keyword>
<dbReference type="Pfam" id="PF03994">
    <property type="entry name" value="DUF350"/>
    <property type="match status" value="1"/>
</dbReference>
<reference evidence="9" key="1">
    <citation type="submission" date="2016-11" db="EMBL/GenBank/DDBJ databases">
        <authorList>
            <person name="Varghese N."/>
            <person name="Submissions S."/>
        </authorList>
    </citation>
    <scope>NUCLEOTIDE SEQUENCE [LARGE SCALE GENOMIC DNA]</scope>
    <source>
        <strain evidence="9">DSM 21264</strain>
    </source>
</reference>
<dbReference type="AlphaFoldDB" id="A0A1M5ASV0"/>
<dbReference type="GO" id="GO:0005886">
    <property type="term" value="C:plasma membrane"/>
    <property type="evidence" value="ECO:0007669"/>
    <property type="project" value="UniProtKB-SubCell"/>
</dbReference>
<feature type="transmembrane region" description="Helical" evidence="7">
    <location>
        <begin position="52"/>
        <end position="71"/>
    </location>
</feature>
<dbReference type="EMBL" id="FQUH01000008">
    <property type="protein sequence ID" value="SHF33167.1"/>
    <property type="molecule type" value="Genomic_DNA"/>
</dbReference>
<comment type="similarity">
    <text evidence="2">Belongs to the UPF0719 family.</text>
</comment>
<feature type="transmembrane region" description="Helical" evidence="7">
    <location>
        <begin position="77"/>
        <end position="102"/>
    </location>
</feature>
<evidence type="ECO:0000256" key="5">
    <source>
        <dbReference type="ARBA" id="ARBA00022989"/>
    </source>
</evidence>
<dbReference type="PANTHER" id="PTHR40043">
    <property type="entry name" value="UPF0719 INNER MEMBRANE PROTEIN YJFL"/>
    <property type="match status" value="1"/>
</dbReference>
<keyword evidence="9" id="KW-1185">Reference proteome</keyword>
<evidence type="ECO:0000256" key="1">
    <source>
        <dbReference type="ARBA" id="ARBA00004651"/>
    </source>
</evidence>
<sequence length="138" mass="15030">MELIRHSLLGLGNFSLYFVMSLVFLILFKLIYVRITPYDEWKLVKDNKNTSAGIALAGSMIGFSLALAGAASNSVNLVDFCVWSVVALIAQIVAFLVVRFGFMPKLAERIEADEIPAAIMMAAMSISVGLLNAACMTY</sequence>
<organism evidence="8 9">
    <name type="scientific">Vibrio gazogenes DSM 21264 = NBRC 103151</name>
    <dbReference type="NCBI Taxonomy" id="1123492"/>
    <lineage>
        <taxon>Bacteria</taxon>
        <taxon>Pseudomonadati</taxon>
        <taxon>Pseudomonadota</taxon>
        <taxon>Gammaproteobacteria</taxon>
        <taxon>Vibrionales</taxon>
        <taxon>Vibrionaceae</taxon>
        <taxon>Vibrio</taxon>
    </lineage>
</organism>
<comment type="subcellular location">
    <subcellularLocation>
        <location evidence="1">Cell membrane</location>
        <topology evidence="1">Multi-pass membrane protein</topology>
    </subcellularLocation>
</comment>